<dbReference type="RefSeq" id="WP_203996008.1">
    <property type="nucleotide sequence ID" value="NZ_BOPG01000027.1"/>
</dbReference>
<comment type="caution">
    <text evidence="1">The sequence shown here is derived from an EMBL/GenBank/DDBJ whole genome shotgun (WGS) entry which is preliminary data.</text>
</comment>
<sequence>MTWWWIGNAVLLLVVVPVLVALLNRVLAALERIRAASDDILAGGVALAGELDNVPALLATTDATIRDVATGAVRYAGSVAKLLPSGKE</sequence>
<evidence type="ECO:0008006" key="3">
    <source>
        <dbReference type="Google" id="ProtNLM"/>
    </source>
</evidence>
<dbReference type="AlphaFoldDB" id="A0A8J3Z468"/>
<evidence type="ECO:0000313" key="1">
    <source>
        <dbReference type="EMBL" id="GIJ56999.1"/>
    </source>
</evidence>
<name>A0A8J3Z468_9ACTN</name>
<protein>
    <recommendedName>
        <fullName evidence="3">DUF948 domain-containing protein</fullName>
    </recommendedName>
</protein>
<proteinExistence type="predicted"/>
<dbReference type="EMBL" id="BOPG01000027">
    <property type="protein sequence ID" value="GIJ56999.1"/>
    <property type="molecule type" value="Genomic_DNA"/>
</dbReference>
<organism evidence="1 2">
    <name type="scientific">Virgisporangium aurantiacum</name>
    <dbReference type="NCBI Taxonomy" id="175570"/>
    <lineage>
        <taxon>Bacteria</taxon>
        <taxon>Bacillati</taxon>
        <taxon>Actinomycetota</taxon>
        <taxon>Actinomycetes</taxon>
        <taxon>Micromonosporales</taxon>
        <taxon>Micromonosporaceae</taxon>
        <taxon>Virgisporangium</taxon>
    </lineage>
</organism>
<gene>
    <name evidence="1" type="ORF">Vau01_045150</name>
</gene>
<dbReference type="Proteomes" id="UP000612585">
    <property type="component" value="Unassembled WGS sequence"/>
</dbReference>
<reference evidence="1" key="1">
    <citation type="submission" date="2021-01" db="EMBL/GenBank/DDBJ databases">
        <title>Whole genome shotgun sequence of Virgisporangium aurantiacum NBRC 16421.</title>
        <authorList>
            <person name="Komaki H."/>
            <person name="Tamura T."/>
        </authorList>
    </citation>
    <scope>NUCLEOTIDE SEQUENCE</scope>
    <source>
        <strain evidence="1">NBRC 16421</strain>
    </source>
</reference>
<accession>A0A8J3Z468</accession>
<keyword evidence="2" id="KW-1185">Reference proteome</keyword>
<evidence type="ECO:0000313" key="2">
    <source>
        <dbReference type="Proteomes" id="UP000612585"/>
    </source>
</evidence>